<dbReference type="PRINTS" id="PR00081">
    <property type="entry name" value="GDHRDH"/>
</dbReference>
<dbReference type="Proteomes" id="UP000310158">
    <property type="component" value="Unassembled WGS sequence"/>
</dbReference>
<dbReference type="Pfam" id="PF13561">
    <property type="entry name" value="adh_short_C2"/>
    <property type="match status" value="1"/>
</dbReference>
<comment type="similarity">
    <text evidence="1">Belongs to the short-chain dehydrogenases/reductases (SDR) family.</text>
</comment>
<dbReference type="AlphaFoldDB" id="A0A4V3XE97"/>
<dbReference type="InterPro" id="IPR052178">
    <property type="entry name" value="Sec_Metab_Biosynth_SDR"/>
</dbReference>
<accession>A0A4V3XE97</accession>
<dbReference type="SUPFAM" id="SSF51735">
    <property type="entry name" value="NAD(P)-binding Rossmann-fold domains"/>
    <property type="match status" value="1"/>
</dbReference>
<evidence type="ECO:0000256" key="1">
    <source>
        <dbReference type="ARBA" id="ARBA00006484"/>
    </source>
</evidence>
<sequence>MRVDLLSRIPPASHPDMQLERMPLQSDPSRLFSVEGVVAVVTGGGTGIGLMIATALEHNGATVYIVGRRMSVLEQAVNERSINGRMIPVQCDVTSRESLLELVSIIRERSGYINLLVCNAGIVAGFQRPQPAEDRSDIRALQERLWNGPSPQDFARTFETNITSVYYCTVAFLELLHEGNMQGAMGRDKVTSQVITVSSVAALRRDERAYSYPYTLSKVASLHLGKMFTNVLSEWKIRSNVICPGIFPSEMTSGTIPDEHIKNDVPLQRAGDLQDMAGLILFLASRAGAYVDGTVHITDGGRLSLFPSTY</sequence>
<name>A0A4V3XE97_9AGAM</name>
<dbReference type="OrthoDB" id="2962696at2759"/>
<dbReference type="Gene3D" id="3.40.50.720">
    <property type="entry name" value="NAD(P)-binding Rossmann-like Domain"/>
    <property type="match status" value="1"/>
</dbReference>
<evidence type="ECO:0000256" key="3">
    <source>
        <dbReference type="ARBA" id="ARBA00023002"/>
    </source>
</evidence>
<dbReference type="InterPro" id="IPR002347">
    <property type="entry name" value="SDR_fam"/>
</dbReference>
<keyword evidence="3" id="KW-0560">Oxidoreductase</keyword>
<gene>
    <name evidence="4" type="ORF">EW146_g7289</name>
</gene>
<comment type="caution">
    <text evidence="4">The sequence shown here is derived from an EMBL/GenBank/DDBJ whole genome shotgun (WGS) entry which is preliminary data.</text>
</comment>
<evidence type="ECO:0000256" key="2">
    <source>
        <dbReference type="ARBA" id="ARBA00022857"/>
    </source>
</evidence>
<evidence type="ECO:0000313" key="4">
    <source>
        <dbReference type="EMBL" id="THH12863.1"/>
    </source>
</evidence>
<proteinExistence type="inferred from homology"/>
<keyword evidence="2" id="KW-0521">NADP</keyword>
<dbReference type="PANTHER" id="PTHR43618">
    <property type="entry name" value="7-ALPHA-HYDROXYSTEROID DEHYDROGENASE"/>
    <property type="match status" value="1"/>
</dbReference>
<reference evidence="4 5" key="1">
    <citation type="submission" date="2019-02" db="EMBL/GenBank/DDBJ databases">
        <title>Genome sequencing of the rare red list fungi Bondarzewia mesenterica.</title>
        <authorList>
            <person name="Buettner E."/>
            <person name="Kellner H."/>
        </authorList>
    </citation>
    <scope>NUCLEOTIDE SEQUENCE [LARGE SCALE GENOMIC DNA]</scope>
    <source>
        <strain evidence="4 5">DSM 108281</strain>
    </source>
</reference>
<dbReference type="CDD" id="cd05233">
    <property type="entry name" value="SDR_c"/>
    <property type="match status" value="1"/>
</dbReference>
<dbReference type="GO" id="GO:0016491">
    <property type="term" value="F:oxidoreductase activity"/>
    <property type="evidence" value="ECO:0007669"/>
    <property type="project" value="UniProtKB-KW"/>
</dbReference>
<organism evidence="4 5">
    <name type="scientific">Bondarzewia mesenterica</name>
    <dbReference type="NCBI Taxonomy" id="1095465"/>
    <lineage>
        <taxon>Eukaryota</taxon>
        <taxon>Fungi</taxon>
        <taxon>Dikarya</taxon>
        <taxon>Basidiomycota</taxon>
        <taxon>Agaricomycotina</taxon>
        <taxon>Agaricomycetes</taxon>
        <taxon>Russulales</taxon>
        <taxon>Bondarzewiaceae</taxon>
        <taxon>Bondarzewia</taxon>
    </lineage>
</organism>
<evidence type="ECO:0008006" key="6">
    <source>
        <dbReference type="Google" id="ProtNLM"/>
    </source>
</evidence>
<evidence type="ECO:0000313" key="5">
    <source>
        <dbReference type="Proteomes" id="UP000310158"/>
    </source>
</evidence>
<dbReference type="InterPro" id="IPR036291">
    <property type="entry name" value="NAD(P)-bd_dom_sf"/>
</dbReference>
<dbReference type="EMBL" id="SGPL01000408">
    <property type="protein sequence ID" value="THH12863.1"/>
    <property type="molecule type" value="Genomic_DNA"/>
</dbReference>
<protein>
    <recommendedName>
        <fullName evidence="6">NAD(P)-binding protein</fullName>
    </recommendedName>
</protein>
<dbReference type="PANTHER" id="PTHR43618:SF18">
    <property type="entry name" value="SHORT CHAIN DEHYDROGENASE_REDUCTASE FAMILY (AFU_ORTHOLOGUE AFUA_5G12480)"/>
    <property type="match status" value="1"/>
</dbReference>
<keyword evidence="5" id="KW-1185">Reference proteome</keyword>